<feature type="non-terminal residue" evidence="1">
    <location>
        <position position="114"/>
    </location>
</feature>
<dbReference type="AlphaFoldDB" id="A0A8S9ZBD8"/>
<evidence type="ECO:0000313" key="2">
    <source>
        <dbReference type="Proteomes" id="UP000605970"/>
    </source>
</evidence>
<dbReference type="EMBL" id="JABEBT010000155">
    <property type="protein sequence ID" value="KAF7627296.1"/>
    <property type="molecule type" value="Genomic_DNA"/>
</dbReference>
<dbReference type="Proteomes" id="UP000605970">
    <property type="component" value="Unassembled WGS sequence"/>
</dbReference>
<gene>
    <name evidence="1" type="ORF">Mgra_00009410</name>
</gene>
<organism evidence="1 2">
    <name type="scientific">Meloidogyne graminicola</name>
    <dbReference type="NCBI Taxonomy" id="189291"/>
    <lineage>
        <taxon>Eukaryota</taxon>
        <taxon>Metazoa</taxon>
        <taxon>Ecdysozoa</taxon>
        <taxon>Nematoda</taxon>
        <taxon>Chromadorea</taxon>
        <taxon>Rhabditida</taxon>
        <taxon>Tylenchina</taxon>
        <taxon>Tylenchomorpha</taxon>
        <taxon>Tylenchoidea</taxon>
        <taxon>Meloidogynidae</taxon>
        <taxon>Meloidogyninae</taxon>
        <taxon>Meloidogyne</taxon>
    </lineage>
</organism>
<name>A0A8S9ZBD8_9BILA</name>
<comment type="caution">
    <text evidence="1">The sequence shown here is derived from an EMBL/GenBank/DDBJ whole genome shotgun (WGS) entry which is preliminary data.</text>
</comment>
<keyword evidence="2" id="KW-1185">Reference proteome</keyword>
<evidence type="ECO:0000313" key="1">
    <source>
        <dbReference type="EMBL" id="KAF7627296.1"/>
    </source>
</evidence>
<protein>
    <submittedName>
        <fullName evidence="1">Uncharacterized protein</fullName>
    </submittedName>
</protein>
<sequence>MELKGEKLEIIIEIDSNIAHYGVFVIQDMHFYVESNPPKIHYAENSSKYNGISEIKIIEDGEYHNGIEIYLGNKKFLTKISPIFDKQINFEQKEYYNNEVYIQINGINSELLFF</sequence>
<proteinExistence type="predicted"/>
<accession>A0A8S9ZBD8</accession>
<reference evidence="1" key="1">
    <citation type="journal article" date="2020" name="Ecol. Evol.">
        <title>Genome structure and content of the rice root-knot nematode (Meloidogyne graminicola).</title>
        <authorList>
            <person name="Phan N.T."/>
            <person name="Danchin E.G.J."/>
            <person name="Klopp C."/>
            <person name="Perfus-Barbeoch L."/>
            <person name="Kozlowski D.K."/>
            <person name="Koutsovoulos G.D."/>
            <person name="Lopez-Roques C."/>
            <person name="Bouchez O."/>
            <person name="Zahm M."/>
            <person name="Besnard G."/>
            <person name="Bellafiore S."/>
        </authorList>
    </citation>
    <scope>NUCLEOTIDE SEQUENCE</scope>
    <source>
        <strain evidence="1">VN-18</strain>
    </source>
</reference>